<organism evidence="1">
    <name type="scientific">marine sediment metagenome</name>
    <dbReference type="NCBI Taxonomy" id="412755"/>
    <lineage>
        <taxon>unclassified sequences</taxon>
        <taxon>metagenomes</taxon>
        <taxon>ecological metagenomes</taxon>
    </lineage>
</organism>
<feature type="non-terminal residue" evidence="1">
    <location>
        <position position="1"/>
    </location>
</feature>
<protein>
    <submittedName>
        <fullName evidence="1">Uncharacterized protein</fullName>
    </submittedName>
</protein>
<comment type="caution">
    <text evidence="1">The sequence shown here is derived from an EMBL/GenBank/DDBJ whole genome shotgun (WGS) entry which is preliminary data.</text>
</comment>
<dbReference type="AlphaFoldDB" id="X0ZCZ7"/>
<gene>
    <name evidence="1" type="ORF">S01H4_04897</name>
</gene>
<evidence type="ECO:0000313" key="1">
    <source>
        <dbReference type="EMBL" id="GAG67450.1"/>
    </source>
</evidence>
<dbReference type="EMBL" id="BART01001359">
    <property type="protein sequence ID" value="GAG67450.1"/>
    <property type="molecule type" value="Genomic_DNA"/>
</dbReference>
<name>X0ZCZ7_9ZZZZ</name>
<proteinExistence type="predicted"/>
<reference evidence="1" key="1">
    <citation type="journal article" date="2014" name="Front. Microbiol.">
        <title>High frequency of phylogenetically diverse reductive dehalogenase-homologous genes in deep subseafloor sedimentary metagenomes.</title>
        <authorList>
            <person name="Kawai M."/>
            <person name="Futagami T."/>
            <person name="Toyoda A."/>
            <person name="Takaki Y."/>
            <person name="Nishi S."/>
            <person name="Hori S."/>
            <person name="Arai W."/>
            <person name="Tsubouchi T."/>
            <person name="Morono Y."/>
            <person name="Uchiyama I."/>
            <person name="Ito T."/>
            <person name="Fujiyama A."/>
            <person name="Inagaki F."/>
            <person name="Takami H."/>
        </authorList>
    </citation>
    <scope>NUCLEOTIDE SEQUENCE</scope>
    <source>
        <strain evidence="1">Expedition CK06-06</strain>
    </source>
</reference>
<accession>X0ZCZ7</accession>
<sequence>IPSHLSKEEFKAALENALYAEGSSGVIVFTLEDLLQEDKLSELIRASRKVTF</sequence>